<dbReference type="InterPro" id="IPR027417">
    <property type="entry name" value="P-loop_NTPase"/>
</dbReference>
<name>A0A1N5UIP3_9ARCH</name>
<dbReference type="RefSeq" id="WP_148689759.1">
    <property type="nucleotide sequence ID" value="NZ_LT671858.1"/>
</dbReference>
<proteinExistence type="predicted"/>
<dbReference type="PANTHER" id="PTHR33295:SF8">
    <property type="entry name" value="AAA+ ATPASE DOMAIN-CONTAINING PROTEIN"/>
    <property type="match status" value="1"/>
</dbReference>
<dbReference type="InterPro" id="IPR025420">
    <property type="entry name" value="DUF4143"/>
</dbReference>
<dbReference type="GeneID" id="41588250"/>
<dbReference type="Proteomes" id="UP000195607">
    <property type="component" value="Chromosome I"/>
</dbReference>
<gene>
    <name evidence="3" type="ORF">CSP5_0980</name>
</gene>
<protein>
    <submittedName>
        <fullName evidence="3">Predicted ATPase (AAA+ superfamily)</fullName>
    </submittedName>
</protein>
<dbReference type="SUPFAM" id="SSF52540">
    <property type="entry name" value="P-loop containing nucleoside triphosphate hydrolases"/>
    <property type="match status" value="1"/>
</dbReference>
<feature type="domain" description="AAA" evidence="1">
    <location>
        <begin position="39"/>
        <end position="160"/>
    </location>
</feature>
<organism evidence="3 4">
    <name type="scientific">Cuniculiplasma divulgatum</name>
    <dbReference type="NCBI Taxonomy" id="1673428"/>
    <lineage>
        <taxon>Archaea</taxon>
        <taxon>Methanobacteriati</taxon>
        <taxon>Thermoplasmatota</taxon>
        <taxon>Thermoplasmata</taxon>
        <taxon>Thermoplasmatales</taxon>
        <taxon>Cuniculiplasmataceae</taxon>
        <taxon>Cuniculiplasma</taxon>
    </lineage>
</organism>
<dbReference type="Pfam" id="PF13635">
    <property type="entry name" value="DUF4143"/>
    <property type="match status" value="1"/>
</dbReference>
<dbReference type="EMBL" id="LT671858">
    <property type="protein sequence ID" value="SIM60490.1"/>
    <property type="molecule type" value="Genomic_DNA"/>
</dbReference>
<evidence type="ECO:0000259" key="1">
    <source>
        <dbReference type="Pfam" id="PF13173"/>
    </source>
</evidence>
<feature type="domain" description="DUF4143" evidence="2">
    <location>
        <begin position="204"/>
        <end position="348"/>
    </location>
</feature>
<sequence>MILKDTLRRIVNEQRQQIVSKQNSVKREILDQIPLDLHYAIIISGIRRVGKSTLLQQLLTKLPDFYYFNFEDSRLINFEPADFEKLNQIMAEEYGTSKFYIFDEIQNIKGWEVFVRSMLDNGKQFFITGSNASLLSRELGTRLTGRHINIELFPFSFTEWLSFFKKERALKTFNDYFQNGGLPQYLKYGQNSILQELLLDVLYRDIVARHNIRDAKSLQELALYLLGNVSNEFSYNTLKKLFNFGSVNTPISYISYMEDSYLLFTVQKFDYSLKKQAVNEKKIYAIDNGLVLCNSTSLSSEKGRMLENLVFITLHRKYHDIYYFKGKRECDFVVMENKKINMVIQVCYELTDDNKDREVEGLVEAMSFFKLEKGLILTYNQEDEFYVVKKYVDVKPIWKWL</sequence>
<dbReference type="AlphaFoldDB" id="A0A1N5UIP3"/>
<dbReference type="InterPro" id="IPR041682">
    <property type="entry name" value="AAA_14"/>
</dbReference>
<accession>A0A1N5UIP3</accession>
<evidence type="ECO:0000313" key="4">
    <source>
        <dbReference type="Proteomes" id="UP000195607"/>
    </source>
</evidence>
<dbReference type="Pfam" id="PF13173">
    <property type="entry name" value="AAA_14"/>
    <property type="match status" value="1"/>
</dbReference>
<dbReference type="PANTHER" id="PTHR33295">
    <property type="entry name" value="ATPASE"/>
    <property type="match status" value="1"/>
</dbReference>
<evidence type="ECO:0000259" key="2">
    <source>
        <dbReference type="Pfam" id="PF13635"/>
    </source>
</evidence>
<evidence type="ECO:0000313" key="3">
    <source>
        <dbReference type="EMBL" id="SIM60490.1"/>
    </source>
</evidence>
<reference evidence="3 4" key="1">
    <citation type="submission" date="2016-04" db="EMBL/GenBank/DDBJ databases">
        <authorList>
            <person name="Evans L.H."/>
            <person name="Alamgir A."/>
            <person name="Owens N."/>
            <person name="Weber N.D."/>
            <person name="Virtaneva K."/>
            <person name="Barbian K."/>
            <person name="Babar A."/>
            <person name="Rosenke K."/>
        </authorList>
    </citation>
    <scope>NUCLEOTIDE SEQUENCE [LARGE SCALE GENOMIC DNA]</scope>
    <source>
        <strain evidence="4">S5(T) (JCM 30642 \VKM B-2941)</strain>
    </source>
</reference>